<dbReference type="EMBL" id="MJBS01000068">
    <property type="protein sequence ID" value="OHE96548.1"/>
    <property type="molecule type" value="Genomic_DNA"/>
</dbReference>
<evidence type="ECO:0000313" key="2">
    <source>
        <dbReference type="Proteomes" id="UP000176998"/>
    </source>
</evidence>
<dbReference type="AlphaFoldDB" id="A0A1G4B532"/>
<organism evidence="1 2">
    <name type="scientific">Colletotrichum orchidophilum</name>
    <dbReference type="NCBI Taxonomy" id="1209926"/>
    <lineage>
        <taxon>Eukaryota</taxon>
        <taxon>Fungi</taxon>
        <taxon>Dikarya</taxon>
        <taxon>Ascomycota</taxon>
        <taxon>Pezizomycotina</taxon>
        <taxon>Sordariomycetes</taxon>
        <taxon>Hypocreomycetidae</taxon>
        <taxon>Glomerellales</taxon>
        <taxon>Glomerellaceae</taxon>
        <taxon>Colletotrichum</taxon>
    </lineage>
</organism>
<comment type="caution">
    <text evidence="1">The sequence shown here is derived from an EMBL/GenBank/DDBJ whole genome shotgun (WGS) entry which is preliminary data.</text>
</comment>
<sequence>MAANCRGDIRRRKRGIAQDGEAALFPFLYFVFYPLWDGGNETITEACEGYWTFLKWDGWARLAVRRRPFTTFLSSSREGIFSTLCRNEVMTTNHNTSRMWGYSETSCYGSFLYHRAVPEVLRD</sequence>
<accession>A0A1G4B532</accession>
<protein>
    <submittedName>
        <fullName evidence="1">Uncharacterized protein</fullName>
    </submittedName>
</protein>
<dbReference type="GeneID" id="34561291"/>
<proteinExistence type="predicted"/>
<dbReference type="RefSeq" id="XP_022473705.1">
    <property type="nucleotide sequence ID" value="XM_022619781.1"/>
</dbReference>
<evidence type="ECO:0000313" key="1">
    <source>
        <dbReference type="EMBL" id="OHE96548.1"/>
    </source>
</evidence>
<keyword evidence="2" id="KW-1185">Reference proteome</keyword>
<reference evidence="1 2" key="1">
    <citation type="submission" date="2016-09" db="EMBL/GenBank/DDBJ databases">
        <authorList>
            <person name="Capua I."/>
            <person name="De Benedictis P."/>
            <person name="Joannis T."/>
            <person name="Lombin L.H."/>
            <person name="Cattoli G."/>
        </authorList>
    </citation>
    <scope>NUCLEOTIDE SEQUENCE [LARGE SCALE GENOMIC DNA]</scope>
    <source>
        <strain evidence="1 2">IMI 309357</strain>
    </source>
</reference>
<dbReference type="Proteomes" id="UP000176998">
    <property type="component" value="Unassembled WGS sequence"/>
</dbReference>
<gene>
    <name evidence="1" type="ORF">CORC01_08146</name>
</gene>
<name>A0A1G4B532_9PEZI</name>